<reference evidence="1" key="1">
    <citation type="submission" date="2017-12" db="EMBL/GenBank/DDBJ databases">
        <title>Sequencing the genomes of 1000 Actinobacteria strains.</title>
        <authorList>
            <person name="Klenk H.-P."/>
        </authorList>
    </citation>
    <scope>NUCLEOTIDE SEQUENCE [LARGE SCALE GENOMIC DNA]</scope>
    <source>
        <strain evidence="1">DSM 44228</strain>
    </source>
</reference>
<accession>A0A2N3XT28</accession>
<sequence length="86" mass="9876">MITHSDQPLPGKAHCVVEARVPFSQFVVNVTRELQLLRKEETDPAGYMSNWGHYFPVSLFEQLQRVGARYGYLASADPRQFRGHEN</sequence>
<organism evidence="1 2">
    <name type="scientific">Saccharopolyspora spinosa</name>
    <dbReference type="NCBI Taxonomy" id="60894"/>
    <lineage>
        <taxon>Bacteria</taxon>
        <taxon>Bacillati</taxon>
        <taxon>Actinomycetota</taxon>
        <taxon>Actinomycetes</taxon>
        <taxon>Pseudonocardiales</taxon>
        <taxon>Pseudonocardiaceae</taxon>
        <taxon>Saccharopolyspora</taxon>
    </lineage>
</organism>
<protein>
    <submittedName>
        <fullName evidence="1">Uncharacterized protein</fullName>
    </submittedName>
</protein>
<dbReference type="Proteomes" id="UP000233786">
    <property type="component" value="Unassembled WGS sequence"/>
</dbReference>
<evidence type="ECO:0000313" key="1">
    <source>
        <dbReference type="EMBL" id="PKW13834.1"/>
    </source>
</evidence>
<comment type="caution">
    <text evidence="1">The sequence shown here is derived from an EMBL/GenBank/DDBJ whole genome shotgun (WGS) entry which is preliminary data.</text>
</comment>
<gene>
    <name evidence="1" type="ORF">A8926_1398</name>
</gene>
<dbReference type="STRING" id="994479.GCA_000194155_04109"/>
<dbReference type="AlphaFoldDB" id="A0A2N3XT28"/>
<evidence type="ECO:0000313" key="2">
    <source>
        <dbReference type="Proteomes" id="UP000233786"/>
    </source>
</evidence>
<dbReference type="EMBL" id="PJNB01000001">
    <property type="protein sequence ID" value="PKW13834.1"/>
    <property type="molecule type" value="Genomic_DNA"/>
</dbReference>
<keyword evidence="2" id="KW-1185">Reference proteome</keyword>
<proteinExistence type="predicted"/>
<name>A0A2N3XT28_SACSN</name>